<dbReference type="AlphaFoldDB" id="A0A4Y2FGR3"/>
<gene>
    <name evidence="1" type="ORF">AVEN_162206_1</name>
</gene>
<evidence type="ECO:0000313" key="1">
    <source>
        <dbReference type="EMBL" id="GBM40750.1"/>
    </source>
</evidence>
<dbReference type="Proteomes" id="UP000499080">
    <property type="component" value="Unassembled WGS sequence"/>
</dbReference>
<comment type="caution">
    <text evidence="1">The sequence shown here is derived from an EMBL/GenBank/DDBJ whole genome shotgun (WGS) entry which is preliminary data.</text>
</comment>
<proteinExistence type="predicted"/>
<accession>A0A4Y2FGR3</accession>
<sequence>MAIISERKRSWIIYYHYLPETVVSSSKYSYNEANSYKRATLQYCYVRVMSLLSNINLMFGKRHLQRFYWMPGEWKPLILELGNKLDDHFDKKMKILANTRIFERTKDILVVPAAGQSRYPQSTNLQQNEGELVQK</sequence>
<dbReference type="EMBL" id="BGPR01000941">
    <property type="protein sequence ID" value="GBM40750.1"/>
    <property type="molecule type" value="Genomic_DNA"/>
</dbReference>
<reference evidence="1 2" key="1">
    <citation type="journal article" date="2019" name="Sci. Rep.">
        <title>Orb-weaving spider Araneus ventricosus genome elucidates the spidroin gene catalogue.</title>
        <authorList>
            <person name="Kono N."/>
            <person name="Nakamura H."/>
            <person name="Ohtoshi R."/>
            <person name="Moran D.A.P."/>
            <person name="Shinohara A."/>
            <person name="Yoshida Y."/>
            <person name="Fujiwara M."/>
            <person name="Mori M."/>
            <person name="Tomita M."/>
            <person name="Arakawa K."/>
        </authorList>
    </citation>
    <scope>NUCLEOTIDE SEQUENCE [LARGE SCALE GENOMIC DNA]</scope>
</reference>
<protein>
    <submittedName>
        <fullName evidence="1">Uncharacterized protein</fullName>
    </submittedName>
</protein>
<organism evidence="1 2">
    <name type="scientific">Araneus ventricosus</name>
    <name type="common">Orbweaver spider</name>
    <name type="synonym">Epeira ventricosa</name>
    <dbReference type="NCBI Taxonomy" id="182803"/>
    <lineage>
        <taxon>Eukaryota</taxon>
        <taxon>Metazoa</taxon>
        <taxon>Ecdysozoa</taxon>
        <taxon>Arthropoda</taxon>
        <taxon>Chelicerata</taxon>
        <taxon>Arachnida</taxon>
        <taxon>Araneae</taxon>
        <taxon>Araneomorphae</taxon>
        <taxon>Entelegynae</taxon>
        <taxon>Araneoidea</taxon>
        <taxon>Araneidae</taxon>
        <taxon>Araneus</taxon>
    </lineage>
</organism>
<evidence type="ECO:0000313" key="2">
    <source>
        <dbReference type="Proteomes" id="UP000499080"/>
    </source>
</evidence>
<name>A0A4Y2FGR3_ARAVE</name>
<keyword evidence="2" id="KW-1185">Reference proteome</keyword>